<feature type="domain" description="Smr" evidence="2">
    <location>
        <begin position="219"/>
        <end position="295"/>
    </location>
</feature>
<dbReference type="SUPFAM" id="SSF160443">
    <property type="entry name" value="SMR domain-like"/>
    <property type="match status" value="1"/>
</dbReference>
<feature type="compositionally biased region" description="Low complexity" evidence="1">
    <location>
        <begin position="113"/>
        <end position="126"/>
    </location>
</feature>
<gene>
    <name evidence="3" type="ORF">BDZ90DRAFT_230324</name>
</gene>
<dbReference type="Gene3D" id="3.30.1370.110">
    <property type="match status" value="1"/>
</dbReference>
<dbReference type="AlphaFoldDB" id="A0A316UVY5"/>
<dbReference type="OrthoDB" id="3231855at2759"/>
<feature type="region of interest" description="Disordered" evidence="1">
    <location>
        <begin position="315"/>
        <end position="337"/>
    </location>
</feature>
<dbReference type="RefSeq" id="XP_025364068.1">
    <property type="nucleotide sequence ID" value="XM_025505428.1"/>
</dbReference>
<name>A0A316UVY5_9BASI</name>
<evidence type="ECO:0000259" key="2">
    <source>
        <dbReference type="PROSITE" id="PS50828"/>
    </source>
</evidence>
<dbReference type="SMART" id="SM00463">
    <property type="entry name" value="SMR"/>
    <property type="match status" value="1"/>
</dbReference>
<evidence type="ECO:0000313" key="3">
    <source>
        <dbReference type="EMBL" id="PWN29456.1"/>
    </source>
</evidence>
<dbReference type="Pfam" id="PF08590">
    <property type="entry name" value="DUF1771"/>
    <property type="match status" value="1"/>
</dbReference>
<dbReference type="PANTHER" id="PTHR47417:SF1">
    <property type="entry name" value="SMR DOMAIN-CONTAINING PROTEIN YPL199C"/>
    <property type="match status" value="1"/>
</dbReference>
<sequence>MDQIIRFVKAHKYEIKKYGKKAFLWWKKNKNKPSSGGGGAGAGGGFGGMMGGGGGGGQTQQYSGAAGGGYAGAAAGTGYTAQQAQQQGYGYGAPTTGQNYPQQGGYDHPPPHGQYGYQPQQGHQQQSGLKPHHPNYNDNAVNSKNQRYMQLRNDARREGDLMAKCFDQSHSAYSHGDGSKAKQLSNEGHEHKSRMEQLNKEAADWIYVANNEDSGPDEVDLHGLYTAEAITRTEQEVAQRQRRGDQTVRIIVGKGIHSKDHVAHIKPAIEDLMRKYNLQAHLDPKNSGVLVVDLTGKATGAFGRDAGGFTRGLAQQASGNEEQVSSRDSRMVVASIG</sequence>
<keyword evidence="4" id="KW-1185">Reference proteome</keyword>
<dbReference type="STRING" id="1569628.A0A316UVY5"/>
<accession>A0A316UVY5</accession>
<reference evidence="3 4" key="1">
    <citation type="journal article" date="2018" name="Mol. Biol. Evol.">
        <title>Broad Genomic Sampling Reveals a Smut Pathogenic Ancestry of the Fungal Clade Ustilaginomycotina.</title>
        <authorList>
            <person name="Kijpornyongpan T."/>
            <person name="Mondo S.J."/>
            <person name="Barry K."/>
            <person name="Sandor L."/>
            <person name="Lee J."/>
            <person name="Lipzen A."/>
            <person name="Pangilinan J."/>
            <person name="LaButti K."/>
            <person name="Hainaut M."/>
            <person name="Henrissat B."/>
            <person name="Grigoriev I.V."/>
            <person name="Spatafora J.W."/>
            <person name="Aime M.C."/>
        </authorList>
    </citation>
    <scope>NUCLEOTIDE SEQUENCE [LARGE SCALE GENOMIC DNA]</scope>
    <source>
        <strain evidence="3 4">MCA 5214</strain>
    </source>
</reference>
<dbReference type="InterPro" id="IPR036063">
    <property type="entry name" value="Smr_dom_sf"/>
</dbReference>
<feature type="region of interest" description="Disordered" evidence="1">
    <location>
        <begin position="90"/>
        <end position="141"/>
    </location>
</feature>
<organism evidence="3 4">
    <name type="scientific">Jaminaea rosea</name>
    <dbReference type="NCBI Taxonomy" id="1569628"/>
    <lineage>
        <taxon>Eukaryota</taxon>
        <taxon>Fungi</taxon>
        <taxon>Dikarya</taxon>
        <taxon>Basidiomycota</taxon>
        <taxon>Ustilaginomycotina</taxon>
        <taxon>Exobasidiomycetes</taxon>
        <taxon>Microstromatales</taxon>
        <taxon>Microstromatales incertae sedis</taxon>
        <taxon>Jaminaea</taxon>
    </lineage>
</organism>
<dbReference type="EMBL" id="KZ819663">
    <property type="protein sequence ID" value="PWN29456.1"/>
    <property type="molecule type" value="Genomic_DNA"/>
</dbReference>
<dbReference type="PROSITE" id="PS50828">
    <property type="entry name" value="SMR"/>
    <property type="match status" value="1"/>
</dbReference>
<dbReference type="GeneID" id="37027251"/>
<dbReference type="InterPro" id="IPR002625">
    <property type="entry name" value="Smr_dom"/>
</dbReference>
<evidence type="ECO:0000313" key="4">
    <source>
        <dbReference type="Proteomes" id="UP000245884"/>
    </source>
</evidence>
<dbReference type="Pfam" id="PF01713">
    <property type="entry name" value="Smr"/>
    <property type="match status" value="1"/>
</dbReference>
<dbReference type="Proteomes" id="UP000245884">
    <property type="component" value="Unassembled WGS sequence"/>
</dbReference>
<protein>
    <submittedName>
        <fullName evidence="3">DUF1771-domain-containing protein</fullName>
    </submittedName>
</protein>
<dbReference type="InterPro" id="IPR053020">
    <property type="entry name" value="Smr_domain_protein"/>
</dbReference>
<dbReference type="SMART" id="SM01162">
    <property type="entry name" value="DUF1771"/>
    <property type="match status" value="1"/>
</dbReference>
<proteinExistence type="predicted"/>
<dbReference type="InterPro" id="IPR013899">
    <property type="entry name" value="DUF1771"/>
</dbReference>
<evidence type="ECO:0000256" key="1">
    <source>
        <dbReference type="SAM" id="MobiDB-lite"/>
    </source>
</evidence>
<feature type="region of interest" description="Disordered" evidence="1">
    <location>
        <begin position="171"/>
        <end position="190"/>
    </location>
</feature>
<dbReference type="PANTHER" id="PTHR47417">
    <property type="entry name" value="SMR DOMAIN-CONTAINING PROTEIN YPL199C"/>
    <property type="match status" value="1"/>
</dbReference>